<dbReference type="InterPro" id="IPR029063">
    <property type="entry name" value="SAM-dependent_MTases_sf"/>
</dbReference>
<organism evidence="2 3">
    <name type="scientific">Nostoc flagelliforme CCNUN1</name>
    <dbReference type="NCBI Taxonomy" id="2038116"/>
    <lineage>
        <taxon>Bacteria</taxon>
        <taxon>Bacillati</taxon>
        <taxon>Cyanobacteriota</taxon>
        <taxon>Cyanophyceae</taxon>
        <taxon>Nostocales</taxon>
        <taxon>Nostocaceae</taxon>
        <taxon>Nostoc</taxon>
    </lineage>
</organism>
<dbReference type="PANTHER" id="PTHR43861">
    <property type="entry name" value="TRANS-ACONITATE 2-METHYLTRANSFERASE-RELATED"/>
    <property type="match status" value="1"/>
</dbReference>
<dbReference type="SUPFAM" id="SSF53335">
    <property type="entry name" value="S-adenosyl-L-methionine-dependent methyltransferases"/>
    <property type="match status" value="1"/>
</dbReference>
<keyword evidence="2" id="KW-0489">Methyltransferase</keyword>
<dbReference type="InterPro" id="IPR013216">
    <property type="entry name" value="Methyltransf_11"/>
</dbReference>
<dbReference type="Proteomes" id="UP000232003">
    <property type="component" value="Chromosome"/>
</dbReference>
<dbReference type="EMBL" id="CP024785">
    <property type="protein sequence ID" value="AUB42503.1"/>
    <property type="molecule type" value="Genomic_DNA"/>
</dbReference>
<dbReference type="Gene3D" id="3.40.50.150">
    <property type="entry name" value="Vaccinia Virus protein VP39"/>
    <property type="match status" value="1"/>
</dbReference>
<dbReference type="KEGG" id="nfl:COO91_08639"/>
<accession>A0A2K8T4J0</accession>
<dbReference type="GO" id="GO:0032259">
    <property type="term" value="P:methylation"/>
    <property type="evidence" value="ECO:0007669"/>
    <property type="project" value="UniProtKB-KW"/>
</dbReference>
<evidence type="ECO:0000313" key="3">
    <source>
        <dbReference type="Proteomes" id="UP000232003"/>
    </source>
</evidence>
<dbReference type="OrthoDB" id="9804312at2"/>
<gene>
    <name evidence="2" type="ORF">COO91_08639</name>
</gene>
<dbReference type="AlphaFoldDB" id="A0A2K8T4J0"/>
<sequence>MSVQAAYDNWSITYDADQNLTRDLDQIVTKKILMRKRCKSVVEIGCGTGKNTLLLSQIAQTVYAVDFSAAMIEKAKEKVNSVNVMFITADITNQWICTNESIDLITCNLVLEHIKDLSKIFSEASRVLVPGGYFFICELHPFRQYRGTQANFQRNQEVIEIPAFIHHLSDFFQAAKNYGLRLEDFNEWWHEQDQNKPPRLVSFLFKK</sequence>
<dbReference type="RefSeq" id="WP_100902497.1">
    <property type="nucleotide sequence ID" value="NZ_CAWNNC010000001.1"/>
</dbReference>
<name>A0A2K8T4J0_9NOSO</name>
<dbReference type="CDD" id="cd02440">
    <property type="entry name" value="AdoMet_MTases"/>
    <property type="match status" value="1"/>
</dbReference>
<feature type="domain" description="Methyltransferase type 11" evidence="1">
    <location>
        <begin position="42"/>
        <end position="136"/>
    </location>
</feature>
<keyword evidence="3" id="KW-1185">Reference proteome</keyword>
<evidence type="ECO:0000259" key="1">
    <source>
        <dbReference type="Pfam" id="PF08241"/>
    </source>
</evidence>
<dbReference type="GO" id="GO:0008757">
    <property type="term" value="F:S-adenosylmethionine-dependent methyltransferase activity"/>
    <property type="evidence" value="ECO:0007669"/>
    <property type="project" value="InterPro"/>
</dbReference>
<evidence type="ECO:0000313" key="2">
    <source>
        <dbReference type="EMBL" id="AUB42503.1"/>
    </source>
</evidence>
<protein>
    <submittedName>
        <fullName evidence="2">Ubiqui/menaqui biosynthesis C-methylase UbiE</fullName>
    </submittedName>
</protein>
<dbReference type="Pfam" id="PF08241">
    <property type="entry name" value="Methyltransf_11"/>
    <property type="match status" value="1"/>
</dbReference>
<keyword evidence="2" id="KW-0808">Transferase</keyword>
<proteinExistence type="predicted"/>
<reference evidence="2 3" key="1">
    <citation type="submission" date="2017-11" db="EMBL/GenBank/DDBJ databases">
        <title>Complete genome of a free-living desiccation-tolerant cyanobacterium and its photosynthetic adaptation to extreme terrestrial habitat.</title>
        <authorList>
            <person name="Shang J."/>
        </authorList>
    </citation>
    <scope>NUCLEOTIDE SEQUENCE [LARGE SCALE GENOMIC DNA]</scope>
    <source>
        <strain evidence="2 3">CCNUN1</strain>
    </source>
</reference>